<dbReference type="InterPro" id="IPR023210">
    <property type="entry name" value="NADP_OxRdtase_dom"/>
</dbReference>
<gene>
    <name evidence="3" type="ORF">Vau01_060830</name>
</gene>
<evidence type="ECO:0000256" key="1">
    <source>
        <dbReference type="ARBA" id="ARBA00023002"/>
    </source>
</evidence>
<dbReference type="Pfam" id="PF00248">
    <property type="entry name" value="Aldo_ket_red"/>
    <property type="match status" value="1"/>
</dbReference>
<proteinExistence type="predicted"/>
<dbReference type="AlphaFoldDB" id="A0A8J3Z8Y3"/>
<dbReference type="PANTHER" id="PTHR43364">
    <property type="entry name" value="NADH-SPECIFIC METHYLGLYOXAL REDUCTASE-RELATED"/>
    <property type="match status" value="1"/>
</dbReference>
<evidence type="ECO:0000313" key="3">
    <source>
        <dbReference type="EMBL" id="GIJ58567.1"/>
    </source>
</evidence>
<evidence type="ECO:0000259" key="2">
    <source>
        <dbReference type="Pfam" id="PF00248"/>
    </source>
</evidence>
<sequence>MGDSGLVVSELAIGAAPFGKGNRVPDGQRGVDAIVHRALDLGVTLFDTADVYGDVPGASEELLGRALAGRRAEAVISTKFGGDLRGANGPDWGARGSRRYIRRAVEASLRRLGTDWIDLYQLHLPDPRTPIEETLSTLDDLVREGKIRYAGSSNVDAWRVADAHHVARGRGLRGFVSVQHEYNLLWRRPEEELLPAVRAYGLGLLAYFPLQNGLLTGKYTRTAAPADGKVTRFKPHLLDEAPWDELESFAAYADANGVCGVHLAYGWLLAQPGVASLVTGVTSVAQLEANVAAARWRPDAEQLATIGKLFASRISGRRR</sequence>
<keyword evidence="4" id="KW-1185">Reference proteome</keyword>
<name>A0A8J3Z8Y3_9ACTN</name>
<feature type="domain" description="NADP-dependent oxidoreductase" evidence="2">
    <location>
        <begin position="11"/>
        <end position="308"/>
    </location>
</feature>
<evidence type="ECO:0000313" key="4">
    <source>
        <dbReference type="Proteomes" id="UP000612585"/>
    </source>
</evidence>
<dbReference type="EMBL" id="BOPG01000037">
    <property type="protein sequence ID" value="GIJ58567.1"/>
    <property type="molecule type" value="Genomic_DNA"/>
</dbReference>
<keyword evidence="1" id="KW-0560">Oxidoreductase</keyword>
<dbReference type="PANTHER" id="PTHR43364:SF4">
    <property type="entry name" value="NAD(P)-LINKED OXIDOREDUCTASE SUPERFAMILY PROTEIN"/>
    <property type="match status" value="1"/>
</dbReference>
<accession>A0A8J3Z8Y3</accession>
<dbReference type="Proteomes" id="UP000612585">
    <property type="component" value="Unassembled WGS sequence"/>
</dbReference>
<dbReference type="InterPro" id="IPR036812">
    <property type="entry name" value="NAD(P)_OxRdtase_dom_sf"/>
</dbReference>
<dbReference type="SUPFAM" id="SSF51430">
    <property type="entry name" value="NAD(P)-linked oxidoreductase"/>
    <property type="match status" value="1"/>
</dbReference>
<dbReference type="InterPro" id="IPR050523">
    <property type="entry name" value="AKR_Detox_Biosynth"/>
</dbReference>
<dbReference type="Gene3D" id="3.20.20.100">
    <property type="entry name" value="NADP-dependent oxidoreductase domain"/>
    <property type="match status" value="1"/>
</dbReference>
<dbReference type="GO" id="GO:0005829">
    <property type="term" value="C:cytosol"/>
    <property type="evidence" value="ECO:0007669"/>
    <property type="project" value="TreeGrafter"/>
</dbReference>
<protein>
    <submittedName>
        <fullName evidence="3">Oxidoreductase</fullName>
    </submittedName>
</protein>
<organism evidence="3 4">
    <name type="scientific">Virgisporangium aurantiacum</name>
    <dbReference type="NCBI Taxonomy" id="175570"/>
    <lineage>
        <taxon>Bacteria</taxon>
        <taxon>Bacillati</taxon>
        <taxon>Actinomycetota</taxon>
        <taxon>Actinomycetes</taxon>
        <taxon>Micromonosporales</taxon>
        <taxon>Micromonosporaceae</taxon>
        <taxon>Virgisporangium</taxon>
    </lineage>
</organism>
<reference evidence="3" key="1">
    <citation type="submission" date="2021-01" db="EMBL/GenBank/DDBJ databases">
        <title>Whole genome shotgun sequence of Virgisporangium aurantiacum NBRC 16421.</title>
        <authorList>
            <person name="Komaki H."/>
            <person name="Tamura T."/>
        </authorList>
    </citation>
    <scope>NUCLEOTIDE SEQUENCE</scope>
    <source>
        <strain evidence="3">NBRC 16421</strain>
    </source>
</reference>
<comment type="caution">
    <text evidence="3">The sequence shown here is derived from an EMBL/GenBank/DDBJ whole genome shotgun (WGS) entry which is preliminary data.</text>
</comment>
<dbReference type="GO" id="GO:0016491">
    <property type="term" value="F:oxidoreductase activity"/>
    <property type="evidence" value="ECO:0007669"/>
    <property type="project" value="UniProtKB-KW"/>
</dbReference>